<protein>
    <recommendedName>
        <fullName evidence="2">HNH nuclease domain-containing protein</fullName>
    </recommendedName>
</protein>
<feature type="region of interest" description="Disordered" evidence="1">
    <location>
        <begin position="324"/>
        <end position="348"/>
    </location>
</feature>
<feature type="region of interest" description="Disordered" evidence="1">
    <location>
        <begin position="88"/>
        <end position="123"/>
    </location>
</feature>
<proteinExistence type="predicted"/>
<dbReference type="Pfam" id="PF13391">
    <property type="entry name" value="HNH_2"/>
    <property type="match status" value="1"/>
</dbReference>
<dbReference type="Proteomes" id="UP001610335">
    <property type="component" value="Unassembled WGS sequence"/>
</dbReference>
<evidence type="ECO:0000256" key="1">
    <source>
        <dbReference type="SAM" id="MobiDB-lite"/>
    </source>
</evidence>
<feature type="compositionally biased region" description="Acidic residues" evidence="1">
    <location>
        <begin position="324"/>
        <end position="341"/>
    </location>
</feature>
<dbReference type="EMBL" id="JBFXLS010000081">
    <property type="protein sequence ID" value="KAL2818762.1"/>
    <property type="molecule type" value="Genomic_DNA"/>
</dbReference>
<gene>
    <name evidence="3" type="ORF">BDW59DRAFT_151797</name>
</gene>
<keyword evidence="4" id="KW-1185">Reference proteome</keyword>
<dbReference type="InterPro" id="IPR003615">
    <property type="entry name" value="HNH_nuc"/>
</dbReference>
<accession>A0ABR4HTR9</accession>
<evidence type="ECO:0000259" key="2">
    <source>
        <dbReference type="Pfam" id="PF13391"/>
    </source>
</evidence>
<comment type="caution">
    <text evidence="3">The sequence shown here is derived from an EMBL/GenBank/DDBJ whole genome shotgun (WGS) entry which is preliminary data.</text>
</comment>
<organism evidence="3 4">
    <name type="scientific">Aspergillus cavernicola</name>
    <dbReference type="NCBI Taxonomy" id="176166"/>
    <lineage>
        <taxon>Eukaryota</taxon>
        <taxon>Fungi</taxon>
        <taxon>Dikarya</taxon>
        <taxon>Ascomycota</taxon>
        <taxon>Pezizomycotina</taxon>
        <taxon>Eurotiomycetes</taxon>
        <taxon>Eurotiomycetidae</taxon>
        <taxon>Eurotiales</taxon>
        <taxon>Aspergillaceae</taxon>
        <taxon>Aspergillus</taxon>
        <taxon>Aspergillus subgen. Nidulantes</taxon>
    </lineage>
</organism>
<evidence type="ECO:0000313" key="3">
    <source>
        <dbReference type="EMBL" id="KAL2818762.1"/>
    </source>
</evidence>
<reference evidence="3 4" key="1">
    <citation type="submission" date="2024-07" db="EMBL/GenBank/DDBJ databases">
        <title>Section-level genome sequencing and comparative genomics of Aspergillus sections Usti and Cavernicolus.</title>
        <authorList>
            <consortium name="Lawrence Berkeley National Laboratory"/>
            <person name="Nybo J.L."/>
            <person name="Vesth T.C."/>
            <person name="Theobald S."/>
            <person name="Frisvad J.C."/>
            <person name="Larsen T.O."/>
            <person name="Kjaerboelling I."/>
            <person name="Rothschild-Mancinelli K."/>
            <person name="Lyhne E.K."/>
            <person name="Kogle M.E."/>
            <person name="Barry K."/>
            <person name="Clum A."/>
            <person name="Na H."/>
            <person name="Ledsgaard L."/>
            <person name="Lin J."/>
            <person name="Lipzen A."/>
            <person name="Kuo A."/>
            <person name="Riley R."/>
            <person name="Mondo S."/>
            <person name="LaButti K."/>
            <person name="Haridas S."/>
            <person name="Pangalinan J."/>
            <person name="Salamov A.A."/>
            <person name="Simmons B.A."/>
            <person name="Magnuson J.K."/>
            <person name="Chen J."/>
            <person name="Drula E."/>
            <person name="Henrissat B."/>
            <person name="Wiebenga A."/>
            <person name="Lubbers R.J."/>
            <person name="Gomes A.C."/>
            <person name="Makela M.R."/>
            <person name="Stajich J."/>
            <person name="Grigoriev I.V."/>
            <person name="Mortensen U.H."/>
            <person name="De vries R.P."/>
            <person name="Baker S.E."/>
            <person name="Andersen M.R."/>
        </authorList>
    </citation>
    <scope>NUCLEOTIDE SEQUENCE [LARGE SCALE GENOMIC DNA]</scope>
    <source>
        <strain evidence="3 4">CBS 600.67</strain>
    </source>
</reference>
<feature type="domain" description="HNH nuclease" evidence="2">
    <location>
        <begin position="146"/>
        <end position="225"/>
    </location>
</feature>
<evidence type="ECO:0000313" key="4">
    <source>
        <dbReference type="Proteomes" id="UP001610335"/>
    </source>
</evidence>
<name>A0ABR4HTR9_9EURO</name>
<sequence>MEGTIDIAPEVNDAERAQLIEKISALTGIKHVDSATWSCLWFSDVKRLQELFEVAVQESRQGPIFATLYNLENARALRSWAAQCRKGNDEKNDIPNAAQVPRKRRIEEGPSEEATPSEATPSEVAPLLKRSAIAKNLCLQRDRETCIVTNAGEPIEVCHIFPYTMGNPSSEVHKFWGILSTFWTTERINDWKQRILGDGRTEVCQNLLTLCPNAHRLWGRARFALQPVKLSEDQKSLTLRFFWLPTRKFTKRMSISTCPSPPAALESGPKYAKLFDCLSEIKVCSGHEITMNTDDPHNKPLPSVELLQMQWTLNRIAAISGAADVDDEELDDTDDEDDEEVLIERSSY</sequence>